<evidence type="ECO:0000313" key="2">
    <source>
        <dbReference type="EMBL" id="KAJ1198514.1"/>
    </source>
</evidence>
<keyword evidence="1" id="KW-0732">Signal</keyword>
<organism evidence="2 3">
    <name type="scientific">Pleurodeles waltl</name>
    <name type="common">Iberian ribbed newt</name>
    <dbReference type="NCBI Taxonomy" id="8319"/>
    <lineage>
        <taxon>Eukaryota</taxon>
        <taxon>Metazoa</taxon>
        <taxon>Chordata</taxon>
        <taxon>Craniata</taxon>
        <taxon>Vertebrata</taxon>
        <taxon>Euteleostomi</taxon>
        <taxon>Amphibia</taxon>
        <taxon>Batrachia</taxon>
        <taxon>Caudata</taxon>
        <taxon>Salamandroidea</taxon>
        <taxon>Salamandridae</taxon>
        <taxon>Pleurodelinae</taxon>
        <taxon>Pleurodeles</taxon>
    </lineage>
</organism>
<proteinExistence type="predicted"/>
<comment type="caution">
    <text evidence="2">The sequence shown here is derived from an EMBL/GenBank/DDBJ whole genome shotgun (WGS) entry which is preliminary data.</text>
</comment>
<dbReference type="AlphaFoldDB" id="A0AAV7VAB2"/>
<keyword evidence="3" id="KW-1185">Reference proteome</keyword>
<evidence type="ECO:0000313" key="3">
    <source>
        <dbReference type="Proteomes" id="UP001066276"/>
    </source>
</evidence>
<gene>
    <name evidence="2" type="ORF">NDU88_002354</name>
</gene>
<evidence type="ECO:0000256" key="1">
    <source>
        <dbReference type="SAM" id="SignalP"/>
    </source>
</evidence>
<feature type="chain" id="PRO_5043888403" evidence="1">
    <location>
        <begin position="16"/>
        <end position="66"/>
    </location>
</feature>
<accession>A0AAV7VAB2</accession>
<feature type="non-terminal residue" evidence="2">
    <location>
        <position position="1"/>
    </location>
</feature>
<sequence length="66" mass="7749">GCFLCVCQCVVWCLCLYNLPCLLRRMHVSLSVCFGWFRKGGIWTGKRKLEGVRKTRGEWLLSVWRP</sequence>
<dbReference type="Proteomes" id="UP001066276">
    <property type="component" value="Chromosome 2_1"/>
</dbReference>
<reference evidence="2" key="1">
    <citation type="journal article" date="2022" name="bioRxiv">
        <title>Sequencing and chromosome-scale assembly of the giantPleurodeles waltlgenome.</title>
        <authorList>
            <person name="Brown T."/>
            <person name="Elewa A."/>
            <person name="Iarovenko S."/>
            <person name="Subramanian E."/>
            <person name="Araus A.J."/>
            <person name="Petzold A."/>
            <person name="Susuki M."/>
            <person name="Suzuki K.-i.T."/>
            <person name="Hayashi T."/>
            <person name="Toyoda A."/>
            <person name="Oliveira C."/>
            <person name="Osipova E."/>
            <person name="Leigh N.D."/>
            <person name="Simon A."/>
            <person name="Yun M.H."/>
        </authorList>
    </citation>
    <scope>NUCLEOTIDE SEQUENCE</scope>
    <source>
        <strain evidence="2">20211129_DDA</strain>
        <tissue evidence="2">Liver</tissue>
    </source>
</reference>
<protein>
    <submittedName>
        <fullName evidence="2">Uncharacterized protein</fullName>
    </submittedName>
</protein>
<feature type="signal peptide" evidence="1">
    <location>
        <begin position="1"/>
        <end position="15"/>
    </location>
</feature>
<name>A0AAV7VAB2_PLEWA</name>
<dbReference type="EMBL" id="JANPWB010000003">
    <property type="protein sequence ID" value="KAJ1198514.1"/>
    <property type="molecule type" value="Genomic_DNA"/>
</dbReference>
<feature type="non-terminal residue" evidence="2">
    <location>
        <position position="66"/>
    </location>
</feature>